<comment type="subcellular location">
    <subcellularLocation>
        <location evidence="1">Membrane</location>
        <topology evidence="1">Multi-pass membrane protein</topology>
    </subcellularLocation>
</comment>
<evidence type="ECO:0000256" key="1">
    <source>
        <dbReference type="ARBA" id="ARBA00004141"/>
    </source>
</evidence>
<evidence type="ECO:0000256" key="2">
    <source>
        <dbReference type="ARBA" id="ARBA00022692"/>
    </source>
</evidence>
<gene>
    <name evidence="6" type="ORF">WDU99_01380</name>
</gene>
<comment type="caution">
    <text evidence="6">The sequence shown here is derived from an EMBL/GenBank/DDBJ whole genome shotgun (WGS) entry which is preliminary data.</text>
</comment>
<feature type="transmembrane region" description="Helical" evidence="5">
    <location>
        <begin position="96"/>
        <end position="113"/>
    </location>
</feature>
<feature type="transmembrane region" description="Helical" evidence="5">
    <location>
        <begin position="65"/>
        <end position="84"/>
    </location>
</feature>
<dbReference type="Pfam" id="PF02361">
    <property type="entry name" value="CbiQ"/>
    <property type="match status" value="1"/>
</dbReference>
<keyword evidence="2 5" id="KW-0812">Transmembrane</keyword>
<keyword evidence="7" id="KW-1185">Reference proteome</keyword>
<organism evidence="6 7">
    <name type="scientific">Microbacterium bandirmense</name>
    <dbReference type="NCBI Taxonomy" id="3122050"/>
    <lineage>
        <taxon>Bacteria</taxon>
        <taxon>Bacillati</taxon>
        <taxon>Actinomycetota</taxon>
        <taxon>Actinomycetes</taxon>
        <taxon>Micrococcales</taxon>
        <taxon>Microbacteriaceae</taxon>
        <taxon>Microbacterium</taxon>
    </lineage>
</organism>
<dbReference type="Proteomes" id="UP001371224">
    <property type="component" value="Unassembled WGS sequence"/>
</dbReference>
<dbReference type="RefSeq" id="WP_337330640.1">
    <property type="nucleotide sequence ID" value="NZ_JBBDGM010000001.1"/>
</dbReference>
<evidence type="ECO:0000256" key="5">
    <source>
        <dbReference type="SAM" id="Phobius"/>
    </source>
</evidence>
<proteinExistence type="predicted"/>
<feature type="transmembrane region" description="Helical" evidence="5">
    <location>
        <begin position="133"/>
        <end position="154"/>
    </location>
</feature>
<reference evidence="6 7" key="1">
    <citation type="submission" date="2024-02" db="EMBL/GenBank/DDBJ databases">
        <authorList>
            <person name="Saticioglu I.B."/>
        </authorList>
    </citation>
    <scope>NUCLEOTIDE SEQUENCE [LARGE SCALE GENOMIC DNA]</scope>
    <source>
        <strain evidence="6 7">Mu-80</strain>
    </source>
</reference>
<dbReference type="EMBL" id="JBBDGM010000001">
    <property type="protein sequence ID" value="MEJ1086963.1"/>
    <property type="molecule type" value="Genomic_DNA"/>
</dbReference>
<sequence>MISLYRPGEGLLHRLPAGAKLLGLAAAALVVSLLPLGVIGTAVLLSAVSLLYPLSGLGWRLLGGAWWRLRGLILVLGAALWLFVGPDTAVQNTGRVIALILLAELVTRTTRMGDLLDVLQSVLQPLRLLGVDPATAALAISLTIAMVPVLAGFVQQVRDAQRARGVRMGPRVGLPLLVLTMKHADDVGDALAARGLAR</sequence>
<keyword evidence="4 5" id="KW-0472">Membrane</keyword>
<evidence type="ECO:0000313" key="6">
    <source>
        <dbReference type="EMBL" id="MEJ1086963.1"/>
    </source>
</evidence>
<evidence type="ECO:0000256" key="4">
    <source>
        <dbReference type="ARBA" id="ARBA00023136"/>
    </source>
</evidence>
<keyword evidence="3 5" id="KW-1133">Transmembrane helix</keyword>
<name>A0ABU8L781_9MICO</name>
<evidence type="ECO:0000313" key="7">
    <source>
        <dbReference type="Proteomes" id="UP001371224"/>
    </source>
</evidence>
<feature type="transmembrane region" description="Helical" evidence="5">
    <location>
        <begin position="21"/>
        <end position="45"/>
    </location>
</feature>
<evidence type="ECO:0000256" key="3">
    <source>
        <dbReference type="ARBA" id="ARBA00022989"/>
    </source>
</evidence>
<dbReference type="CDD" id="cd16914">
    <property type="entry name" value="EcfT"/>
    <property type="match status" value="1"/>
</dbReference>
<accession>A0ABU8L781</accession>
<dbReference type="InterPro" id="IPR003339">
    <property type="entry name" value="ABC/ECF_trnsptr_transmembrane"/>
</dbReference>
<protein>
    <submittedName>
        <fullName evidence="6">Energy-coupling factor transporter transmembrane protein EcfT</fullName>
    </submittedName>
</protein>